<feature type="transmembrane region" description="Helical" evidence="5">
    <location>
        <begin position="46"/>
        <end position="64"/>
    </location>
</feature>
<evidence type="ECO:0000313" key="7">
    <source>
        <dbReference type="EMBL" id="SCJ82017.1"/>
    </source>
</evidence>
<evidence type="ECO:0000256" key="2">
    <source>
        <dbReference type="ARBA" id="ARBA00022692"/>
    </source>
</evidence>
<keyword evidence="4 5" id="KW-0472">Membrane</keyword>
<gene>
    <name evidence="7" type="ORF">SAMEA3545359_02248</name>
</gene>
<dbReference type="InterPro" id="IPR012340">
    <property type="entry name" value="NA-bd_OB-fold"/>
</dbReference>
<dbReference type="AlphaFoldDB" id="A0A1C6JIZ3"/>
<feature type="domain" description="NfeD-like C-terminal" evidence="6">
    <location>
        <begin position="83"/>
        <end position="142"/>
    </location>
</feature>
<proteinExistence type="predicted"/>
<dbReference type="Gene3D" id="2.40.50.140">
    <property type="entry name" value="Nucleic acid-binding proteins"/>
    <property type="match status" value="1"/>
</dbReference>
<protein>
    <submittedName>
        <fullName evidence="7">NfeD-like C-terminal, partner-binding</fullName>
    </submittedName>
</protein>
<organism evidence="7">
    <name type="scientific">uncultured Anaerotruncus sp</name>
    <dbReference type="NCBI Taxonomy" id="905011"/>
    <lineage>
        <taxon>Bacteria</taxon>
        <taxon>Bacillati</taxon>
        <taxon>Bacillota</taxon>
        <taxon>Clostridia</taxon>
        <taxon>Eubacteriales</taxon>
        <taxon>Oscillospiraceae</taxon>
        <taxon>Anaerotruncus</taxon>
        <taxon>environmental samples</taxon>
    </lineage>
</organism>
<accession>A0A1C6JIZ3</accession>
<dbReference type="PANTHER" id="PTHR33507:SF3">
    <property type="entry name" value="INNER MEMBRANE PROTEIN YBBJ"/>
    <property type="match status" value="1"/>
</dbReference>
<keyword evidence="2 5" id="KW-0812">Transmembrane</keyword>
<name>A0A1C6JIZ3_9FIRM</name>
<dbReference type="PANTHER" id="PTHR33507">
    <property type="entry name" value="INNER MEMBRANE PROTEIN YBBJ"/>
    <property type="match status" value="1"/>
</dbReference>
<dbReference type="Pfam" id="PF01957">
    <property type="entry name" value="NfeD"/>
    <property type="match status" value="1"/>
</dbReference>
<comment type="subcellular location">
    <subcellularLocation>
        <location evidence="1">Membrane</location>
        <topology evidence="1">Multi-pass membrane protein</topology>
    </subcellularLocation>
</comment>
<dbReference type="GO" id="GO:0005886">
    <property type="term" value="C:plasma membrane"/>
    <property type="evidence" value="ECO:0007669"/>
    <property type="project" value="TreeGrafter"/>
</dbReference>
<dbReference type="EMBL" id="FMHG01000001">
    <property type="protein sequence ID" value="SCJ82017.1"/>
    <property type="molecule type" value="Genomic_DNA"/>
</dbReference>
<evidence type="ECO:0000256" key="5">
    <source>
        <dbReference type="SAM" id="Phobius"/>
    </source>
</evidence>
<evidence type="ECO:0000256" key="3">
    <source>
        <dbReference type="ARBA" id="ARBA00022989"/>
    </source>
</evidence>
<evidence type="ECO:0000256" key="1">
    <source>
        <dbReference type="ARBA" id="ARBA00004141"/>
    </source>
</evidence>
<sequence length="145" mass="15573">MNYYAIGWLAAIVVFALLEAASPALVSIWFAAGAVGALLTSLFSSLFWVQLLVFFALSGILLAATRPLCRRYMKGRSQPTNADMLIGQTATVTEDISNVKAAGRVYLSGQSWAARSLDGSDIPKSTLVRVDHIEGVKLLVSPVQK</sequence>
<evidence type="ECO:0000259" key="6">
    <source>
        <dbReference type="Pfam" id="PF01957"/>
    </source>
</evidence>
<reference evidence="7" key="1">
    <citation type="submission" date="2015-09" db="EMBL/GenBank/DDBJ databases">
        <authorList>
            <consortium name="Pathogen Informatics"/>
        </authorList>
    </citation>
    <scope>NUCLEOTIDE SEQUENCE</scope>
    <source>
        <strain evidence="7">2789STDY5834896</strain>
    </source>
</reference>
<dbReference type="SUPFAM" id="SSF141322">
    <property type="entry name" value="NfeD domain-like"/>
    <property type="match status" value="1"/>
</dbReference>
<keyword evidence="3 5" id="KW-1133">Transmembrane helix</keyword>
<evidence type="ECO:0000256" key="4">
    <source>
        <dbReference type="ARBA" id="ARBA00023136"/>
    </source>
</evidence>
<dbReference type="InterPro" id="IPR002810">
    <property type="entry name" value="NfeD-like_C"/>
</dbReference>
<dbReference type="InterPro" id="IPR052165">
    <property type="entry name" value="Membrane_assoc_protease"/>
</dbReference>